<proteinExistence type="predicted"/>
<dbReference type="InterPro" id="IPR002052">
    <property type="entry name" value="DNA_methylase_N6_adenine_CS"/>
</dbReference>
<keyword evidence="3" id="KW-0808">Transferase</keyword>
<accession>A0A137SWP1</accession>
<evidence type="ECO:0000313" key="8">
    <source>
        <dbReference type="Proteomes" id="UP000070093"/>
    </source>
</evidence>
<dbReference type="GO" id="GO:0003676">
    <property type="term" value="F:nucleic acid binding"/>
    <property type="evidence" value="ECO:0007669"/>
    <property type="project" value="InterPro"/>
</dbReference>
<dbReference type="EMBL" id="LTAG01000062">
    <property type="protein sequence ID" value="KXO16819.1"/>
    <property type="molecule type" value="Genomic_DNA"/>
</dbReference>
<dbReference type="GO" id="GO:0009007">
    <property type="term" value="F:site-specific DNA-methyltransferase (adenine-specific) activity"/>
    <property type="evidence" value="ECO:0007669"/>
    <property type="project" value="UniProtKB-EC"/>
</dbReference>
<organism evidence="7 8">
    <name type="scientific">Prevotella bivia</name>
    <dbReference type="NCBI Taxonomy" id="28125"/>
    <lineage>
        <taxon>Bacteria</taxon>
        <taxon>Pseudomonadati</taxon>
        <taxon>Bacteroidota</taxon>
        <taxon>Bacteroidia</taxon>
        <taxon>Bacteroidales</taxon>
        <taxon>Prevotellaceae</taxon>
        <taxon>Prevotella</taxon>
    </lineage>
</organism>
<comment type="caution">
    <text evidence="7">The sequence shown here is derived from an EMBL/GenBank/DDBJ whole genome shotgun (WGS) entry which is preliminary data.</text>
</comment>
<dbReference type="CDD" id="cd02440">
    <property type="entry name" value="AdoMet_MTases"/>
    <property type="match status" value="1"/>
</dbReference>
<dbReference type="PRINTS" id="PR00507">
    <property type="entry name" value="N12N6MTFRASE"/>
</dbReference>
<keyword evidence="4" id="KW-0949">S-adenosyl-L-methionine</keyword>
<name>A0A137SWP1_9BACT</name>
<evidence type="ECO:0000259" key="6">
    <source>
        <dbReference type="Pfam" id="PF07669"/>
    </source>
</evidence>
<evidence type="ECO:0000256" key="5">
    <source>
        <dbReference type="ARBA" id="ARBA00047942"/>
    </source>
</evidence>
<evidence type="ECO:0000313" key="7">
    <source>
        <dbReference type="EMBL" id="KXO16819.1"/>
    </source>
</evidence>
<evidence type="ECO:0000256" key="2">
    <source>
        <dbReference type="ARBA" id="ARBA00022603"/>
    </source>
</evidence>
<dbReference type="PANTHER" id="PTHR33841">
    <property type="entry name" value="DNA METHYLTRANSFERASE YEEA-RELATED"/>
    <property type="match status" value="1"/>
</dbReference>
<dbReference type="PROSITE" id="PS00092">
    <property type="entry name" value="N6_MTASE"/>
    <property type="match status" value="1"/>
</dbReference>
<dbReference type="Proteomes" id="UP000070093">
    <property type="component" value="Unassembled WGS sequence"/>
</dbReference>
<sequence>MDKITNQIIQRYTDNELRLNQLVVNAFARHHNLAVSDGLLAQYCLPSDSELSEDVKLLADNCGIEDVINIFELAIPQEEKTANGAVYTPQYIRDFIVDNIIKSTKKSLSECLCADISCGCGAFLFTLAEYIHAASGIAFVDIYHHLYGVDISAISIGRAKILLALNALLHGECVADKDFNLYCADSLLFDFKAMPGIRENKGIDIIVGNPPYVRSKNIEESEKANLAKWNTSNCGNADLYIPFFEIGLCLLSEEGHLGYITVNTFFKAVNARALRRYFADNHTNIRILNFGQELVFKKKLAYTCIVFASNERSENISYAKVSSKDIINNAKLKSNDILYSSLDHYKGWHLNDSTVLENIAKIESTGKSLGDSFVIKNGLATLANDIFIFKAEKSDSQYYYISRDGKNYRIEKDICRDIIKPNILKSEDELESKKELIIYPYDSNTSVYSETYMQEHFPCAYSYLASYKETLDMRDKGQGDYPAWYAFGRTQAINDHGIRMYFPYMSDKPHFVISEQQDLLMYCGYAIFCDDVRELKVMKRLLESDVFDYYIKNSSKPYSANYYAYAKNYVKNFGIYPMSKEQKNILLGLRSKEEINRYVADLYQLSIV</sequence>
<dbReference type="AlphaFoldDB" id="A0A137SWP1"/>
<protein>
    <recommendedName>
        <fullName evidence="1">site-specific DNA-methyltransferase (adenine-specific)</fullName>
        <ecNumber evidence="1">2.1.1.72</ecNumber>
    </recommendedName>
</protein>
<dbReference type="Gene3D" id="3.40.50.150">
    <property type="entry name" value="Vaccinia Virus protein VP39"/>
    <property type="match status" value="1"/>
</dbReference>
<dbReference type="InterPro" id="IPR029063">
    <property type="entry name" value="SAM-dependent_MTases_sf"/>
</dbReference>
<dbReference type="EC" id="2.1.1.72" evidence="1"/>
<evidence type="ECO:0000256" key="1">
    <source>
        <dbReference type="ARBA" id="ARBA00011900"/>
    </source>
</evidence>
<comment type="catalytic activity">
    <reaction evidence="5">
        <text>a 2'-deoxyadenosine in DNA + S-adenosyl-L-methionine = an N(6)-methyl-2'-deoxyadenosine in DNA + S-adenosyl-L-homocysteine + H(+)</text>
        <dbReference type="Rhea" id="RHEA:15197"/>
        <dbReference type="Rhea" id="RHEA-COMP:12418"/>
        <dbReference type="Rhea" id="RHEA-COMP:12419"/>
        <dbReference type="ChEBI" id="CHEBI:15378"/>
        <dbReference type="ChEBI" id="CHEBI:57856"/>
        <dbReference type="ChEBI" id="CHEBI:59789"/>
        <dbReference type="ChEBI" id="CHEBI:90615"/>
        <dbReference type="ChEBI" id="CHEBI:90616"/>
        <dbReference type="EC" id="2.1.1.72"/>
    </reaction>
</comment>
<dbReference type="Pfam" id="PF07669">
    <property type="entry name" value="Eco57I"/>
    <property type="match status" value="1"/>
</dbReference>
<dbReference type="SUPFAM" id="SSF53335">
    <property type="entry name" value="S-adenosyl-L-methionine-dependent methyltransferases"/>
    <property type="match status" value="1"/>
</dbReference>
<feature type="domain" description="Type II methyltransferase M.TaqI-like" evidence="6">
    <location>
        <begin position="144"/>
        <end position="296"/>
    </location>
</feature>
<dbReference type="REBASE" id="170293">
    <property type="entry name" value="M.Pbi7880ORF1317P"/>
</dbReference>
<dbReference type="GO" id="GO:0032259">
    <property type="term" value="P:methylation"/>
    <property type="evidence" value="ECO:0007669"/>
    <property type="project" value="UniProtKB-KW"/>
</dbReference>
<gene>
    <name evidence="7" type="ORF">HMPREF3202_01317</name>
</gene>
<dbReference type="InterPro" id="IPR050953">
    <property type="entry name" value="N4_N6_ade-DNA_methylase"/>
</dbReference>
<dbReference type="InterPro" id="IPR011639">
    <property type="entry name" value="MethylTrfase_TaqI-like_dom"/>
</dbReference>
<keyword evidence="2" id="KW-0489">Methyltransferase</keyword>
<reference evidence="7 8" key="1">
    <citation type="submission" date="2016-02" db="EMBL/GenBank/DDBJ databases">
        <authorList>
            <person name="Wen L."/>
            <person name="He K."/>
            <person name="Yang H."/>
        </authorList>
    </citation>
    <scope>NUCLEOTIDE SEQUENCE [LARGE SCALE GENOMIC DNA]</scope>
    <source>
        <strain evidence="7 8">GED7880</strain>
    </source>
</reference>
<dbReference type="STRING" id="28125.HMPREF3202_01317"/>
<evidence type="ECO:0000256" key="3">
    <source>
        <dbReference type="ARBA" id="ARBA00022679"/>
    </source>
</evidence>
<dbReference type="GO" id="GO:0006304">
    <property type="term" value="P:DNA modification"/>
    <property type="evidence" value="ECO:0007669"/>
    <property type="project" value="InterPro"/>
</dbReference>
<dbReference type="PATRIC" id="fig|28125.4.peg.1302"/>
<evidence type="ECO:0000256" key="4">
    <source>
        <dbReference type="ARBA" id="ARBA00022691"/>
    </source>
</evidence>
<dbReference type="RefSeq" id="WP_048742013.1">
    <property type="nucleotide sequence ID" value="NZ_JUWN01000327.1"/>
</dbReference>
<dbReference type="PANTHER" id="PTHR33841:SF1">
    <property type="entry name" value="DNA METHYLTRANSFERASE A"/>
    <property type="match status" value="1"/>
</dbReference>